<dbReference type="Gene3D" id="2.130.10.10">
    <property type="entry name" value="YVTN repeat-like/Quinoprotein amine dehydrogenase"/>
    <property type="match status" value="1"/>
</dbReference>
<organism evidence="10 11">
    <name type="scientific">Tepidiphilus baoligensis</name>
    <dbReference type="NCBI Taxonomy" id="2698687"/>
    <lineage>
        <taxon>Bacteria</taxon>
        <taxon>Pseudomonadati</taxon>
        <taxon>Pseudomonadota</taxon>
        <taxon>Hydrogenophilia</taxon>
        <taxon>Hydrogenophilales</taxon>
        <taxon>Hydrogenophilaceae</taxon>
        <taxon>Tepidiphilus</taxon>
    </lineage>
</organism>
<dbReference type="RefSeq" id="WP_169116405.1">
    <property type="nucleotide sequence ID" value="NZ_JAAAUB010000018.1"/>
</dbReference>
<gene>
    <name evidence="10" type="ORF">GV368_09885</name>
</gene>
<feature type="region of interest" description="Disordered" evidence="7">
    <location>
        <begin position="368"/>
        <end position="391"/>
    </location>
</feature>
<dbReference type="Pfam" id="PF05567">
    <property type="entry name" value="T4P_PilY1"/>
    <property type="match status" value="1"/>
</dbReference>
<dbReference type="InterPro" id="IPR015943">
    <property type="entry name" value="WD40/YVTN_repeat-like_dom_sf"/>
</dbReference>
<comment type="subcellular location">
    <subcellularLocation>
        <location evidence="1">Fimbrium</location>
    </subcellularLocation>
</comment>
<dbReference type="InterPro" id="IPR011047">
    <property type="entry name" value="Quinoprotein_ADH-like_sf"/>
</dbReference>
<dbReference type="SUPFAM" id="SSF50998">
    <property type="entry name" value="Quinoprotein alcohol dehydrogenase-like"/>
    <property type="match status" value="1"/>
</dbReference>
<feature type="compositionally biased region" description="Basic and acidic residues" evidence="7">
    <location>
        <begin position="378"/>
        <end position="391"/>
    </location>
</feature>
<evidence type="ECO:0000256" key="8">
    <source>
        <dbReference type="SAM" id="SignalP"/>
    </source>
</evidence>
<name>A0ABX1QRB2_9PROT</name>
<evidence type="ECO:0000256" key="3">
    <source>
        <dbReference type="ARBA" id="ARBA00022558"/>
    </source>
</evidence>
<keyword evidence="6" id="KW-0281">Fimbrium</keyword>
<feature type="signal peptide" evidence="8">
    <location>
        <begin position="1"/>
        <end position="30"/>
    </location>
</feature>
<dbReference type="EMBL" id="JAAAUB010000018">
    <property type="protein sequence ID" value="NMH17395.1"/>
    <property type="molecule type" value="Genomic_DNA"/>
</dbReference>
<evidence type="ECO:0000313" key="10">
    <source>
        <dbReference type="EMBL" id="NMH17395.1"/>
    </source>
</evidence>
<evidence type="ECO:0000313" key="11">
    <source>
        <dbReference type="Proteomes" id="UP000669605"/>
    </source>
</evidence>
<dbReference type="Proteomes" id="UP000669605">
    <property type="component" value="Unassembled WGS sequence"/>
</dbReference>
<reference evidence="10 11" key="1">
    <citation type="journal article" date="2020" name="Curr. Microbiol.">
        <title>Tepidiphilus baoligensis sp. nov., a Novel Bacterium of the Family Hydrogenophilaceae Isolated from an Oil Reservoir.</title>
        <authorList>
            <person name="Zhang X."/>
            <person name="Wang G."/>
            <person name="Ma X."/>
            <person name="Yu J."/>
            <person name="You J."/>
            <person name="Xue Y."/>
            <person name="Ma Y."/>
        </authorList>
    </citation>
    <scope>NUCLEOTIDE SEQUENCE [LARGE SCALE GENOMIC DNA]</scope>
    <source>
        <strain evidence="10 11">B18-69</strain>
    </source>
</reference>
<feature type="domain" description="PilY1 beta-propeller" evidence="9">
    <location>
        <begin position="659"/>
        <end position="957"/>
    </location>
</feature>
<comment type="caution">
    <text evidence="10">The sequence shown here is derived from an EMBL/GenBank/DDBJ whole genome shotgun (WGS) entry which is preliminary data.</text>
</comment>
<keyword evidence="5" id="KW-0106">Calcium</keyword>
<accession>A0ABX1QRB2</accession>
<dbReference type="InterPro" id="IPR008707">
    <property type="entry name" value="B-propeller_PilY1"/>
</dbReference>
<sequence>MTHTLSASIGLLVRLVLLVFIAAACLPARAALDIPNVPPETSTSVDPNIMFLLDDSGPMQFEILPDSLTELTSPETYFLFPRPTNPYGGSTYDNAYLGLDDEKDANVTLRSSTRNVLFYNPNVTYQPWRKADGSSYPTINPESAPYDPAERNNCKINLKTGEMTGSDCSNTTLSTPITFYVYDGSGSVTDRTNYTRYQYRNGTMYQWKVGANKETEKALTTMPWGRSVADEVQNFANWFSYHRSRILATQAGVTRAFAELGENYRVGFCTINTCKSSSANPTVPIPHGKFTGSAKANFFDKVIGVKIPAQGTPLRSALDWAGRYYKKPEDSGPWGPKVTVQGKQKQLSCRQSFTILTTDGYWDNTDDFSGAGNADNESGSKIESSDGKKTYTYEPKAPFKDGYSNTLADVAMKYWKEDLRTDLPNNVPAASSNLDACNVNSLDPTFPDPAFWQHMTTFTLSLGVSGTLPRTPETVAKLCNGTEPWPDPTSANEKKIDDLWHAAINGHGKFFAAQNPDEFAEGLKEALGAISTLVSSASNLSVNSYSIHTDSLTFVARYYPGDWYGELLAYPVTTTGIGDTPTWTARISDVASRRIFTWSGSAGSTFDWASLSAAQKANLGSQTDAVKQDIVNYLRGDQSKEVQKGGTFRNRKSLLGDIIHSSPVYVDNYKDGAERAQTVFVGANDGMLHAFDATDGQERFAYVPNAVITSTLATLANPAYTHRYFVDGQIAVSDFRTTPDKNLLVASLGLGGKALVGLDVTKPKSFSAADVKWEFTGGTAADLLGLVTGELMIAKLNDGSKAVIFGNGYNSTNQTAALFIVDLETGALIKAIDTGVGSATQPNGLAPPRGWDNDGNGTFDYVYAGDLQGNLWKFDLSATDVNQWDVAFKQGNTPQPLFKATDANGKAQPITARPSIGLNPADGSRWVFFGTGRYLTRTDVSDTSTQSWYGIIDDGQNAVTRSELKERKIVARGTDPKTGNPVRAFEQAKPGDMANKKGWYVDLDPGERIIRSSQFYGTAVEVSSIIPSDDPCTPGGTGYVNAIDPFTGTATGFFKDYGTVGDKKTPVGSIDFGIGMPGQAQIVAGPAGAMLIVAGSSGDTAQTQVKLDNITPRRINWRELIRE</sequence>
<evidence type="ECO:0000256" key="5">
    <source>
        <dbReference type="ARBA" id="ARBA00022837"/>
    </source>
</evidence>
<keyword evidence="11" id="KW-1185">Reference proteome</keyword>
<keyword evidence="8" id="KW-0732">Signal</keyword>
<feature type="chain" id="PRO_5045657605" evidence="8">
    <location>
        <begin position="31"/>
        <end position="1123"/>
    </location>
</feature>
<evidence type="ECO:0000256" key="6">
    <source>
        <dbReference type="ARBA" id="ARBA00023263"/>
    </source>
</evidence>
<evidence type="ECO:0000256" key="2">
    <source>
        <dbReference type="ARBA" id="ARBA00008387"/>
    </source>
</evidence>
<keyword evidence="4" id="KW-0479">Metal-binding</keyword>
<protein>
    <submittedName>
        <fullName evidence="10">Pilus assembly protein</fullName>
    </submittedName>
</protein>
<evidence type="ECO:0000256" key="4">
    <source>
        <dbReference type="ARBA" id="ARBA00022723"/>
    </source>
</evidence>
<evidence type="ECO:0000256" key="7">
    <source>
        <dbReference type="SAM" id="MobiDB-lite"/>
    </source>
</evidence>
<evidence type="ECO:0000256" key="1">
    <source>
        <dbReference type="ARBA" id="ARBA00004561"/>
    </source>
</evidence>
<keyword evidence="3" id="KW-1029">Fimbrium biogenesis</keyword>
<evidence type="ECO:0000259" key="9">
    <source>
        <dbReference type="Pfam" id="PF05567"/>
    </source>
</evidence>
<comment type="similarity">
    <text evidence="2">Belongs to the PilY1 family.</text>
</comment>
<proteinExistence type="inferred from homology"/>